<dbReference type="Proteomes" id="UP001243364">
    <property type="component" value="Unassembled WGS sequence"/>
</dbReference>
<keyword evidence="1" id="KW-0472">Membrane</keyword>
<dbReference type="EMBL" id="JAUSYA010000001">
    <property type="protein sequence ID" value="MDQ0688704.1"/>
    <property type="molecule type" value="Genomic_DNA"/>
</dbReference>
<dbReference type="RefSeq" id="WP_307049432.1">
    <property type="nucleotide sequence ID" value="NZ_JAUSYA010000001.1"/>
</dbReference>
<sequence>MITLVCGVGPAPGSETVKLFLAIPLVLLALLFAASGMAAVARGWVLPVNRRHVRNPRLYGWGQLIGAFALCWQVVFGLIISDPGTRAWGTLTGGVVLVVGLIVMVVGQLAGDNRQANGVS</sequence>
<name>A0ABU0QDH5_STRAH</name>
<keyword evidence="1" id="KW-1133">Transmembrane helix</keyword>
<reference evidence="2 3" key="1">
    <citation type="submission" date="2023-07" db="EMBL/GenBank/DDBJ databases">
        <title>Comparative genomics of wheat-associated soil bacteria to identify genetic determinants of phenazine resistance.</title>
        <authorList>
            <person name="Mouncey N."/>
        </authorList>
    </citation>
    <scope>NUCLEOTIDE SEQUENCE [LARGE SCALE GENOMIC DNA]</scope>
    <source>
        <strain evidence="2 3">W4I19-2</strain>
    </source>
</reference>
<organism evidence="2 3">
    <name type="scientific">Streptomyces achromogenes</name>
    <dbReference type="NCBI Taxonomy" id="67255"/>
    <lineage>
        <taxon>Bacteria</taxon>
        <taxon>Bacillati</taxon>
        <taxon>Actinomycetota</taxon>
        <taxon>Actinomycetes</taxon>
        <taxon>Kitasatosporales</taxon>
        <taxon>Streptomycetaceae</taxon>
        <taxon>Streptomyces</taxon>
    </lineage>
</organism>
<evidence type="ECO:0000313" key="3">
    <source>
        <dbReference type="Proteomes" id="UP001243364"/>
    </source>
</evidence>
<feature type="transmembrane region" description="Helical" evidence="1">
    <location>
        <begin position="58"/>
        <end position="81"/>
    </location>
</feature>
<accession>A0ABU0QDH5</accession>
<evidence type="ECO:0000256" key="1">
    <source>
        <dbReference type="SAM" id="Phobius"/>
    </source>
</evidence>
<evidence type="ECO:0000313" key="2">
    <source>
        <dbReference type="EMBL" id="MDQ0688704.1"/>
    </source>
</evidence>
<feature type="transmembrane region" description="Helical" evidence="1">
    <location>
        <begin position="87"/>
        <end position="107"/>
    </location>
</feature>
<comment type="caution">
    <text evidence="2">The sequence shown here is derived from an EMBL/GenBank/DDBJ whole genome shotgun (WGS) entry which is preliminary data.</text>
</comment>
<proteinExistence type="predicted"/>
<feature type="transmembrane region" description="Helical" evidence="1">
    <location>
        <begin position="20"/>
        <end position="46"/>
    </location>
</feature>
<keyword evidence="1" id="KW-0812">Transmembrane</keyword>
<keyword evidence="3" id="KW-1185">Reference proteome</keyword>
<evidence type="ECO:0008006" key="4">
    <source>
        <dbReference type="Google" id="ProtNLM"/>
    </source>
</evidence>
<protein>
    <recommendedName>
        <fullName evidence="4">Integral membrane protein</fullName>
    </recommendedName>
</protein>
<gene>
    <name evidence="2" type="ORF">QFZ56_007667</name>
</gene>